<evidence type="ECO:0000313" key="2">
    <source>
        <dbReference type="EMBL" id="GJD87192.1"/>
    </source>
</evidence>
<evidence type="ECO:0000313" key="3">
    <source>
        <dbReference type="Proteomes" id="UP001055247"/>
    </source>
</evidence>
<reference evidence="2" key="2">
    <citation type="submission" date="2021-08" db="EMBL/GenBank/DDBJ databases">
        <authorList>
            <person name="Tani A."/>
            <person name="Ola A."/>
            <person name="Ogura Y."/>
            <person name="Katsura K."/>
            <person name="Hayashi T."/>
        </authorList>
    </citation>
    <scope>NUCLEOTIDE SEQUENCE</scope>
    <source>
        <strain evidence="2">DSM 16372</strain>
    </source>
</reference>
<organism evidence="2 3">
    <name type="scientific">Methylobacterium hispanicum</name>
    <dbReference type="NCBI Taxonomy" id="270350"/>
    <lineage>
        <taxon>Bacteria</taxon>
        <taxon>Pseudomonadati</taxon>
        <taxon>Pseudomonadota</taxon>
        <taxon>Alphaproteobacteria</taxon>
        <taxon>Hyphomicrobiales</taxon>
        <taxon>Methylobacteriaceae</taxon>
        <taxon>Methylobacterium</taxon>
    </lineage>
</organism>
<evidence type="ECO:0000256" key="1">
    <source>
        <dbReference type="SAM" id="MobiDB-lite"/>
    </source>
</evidence>
<keyword evidence="3" id="KW-1185">Reference proteome</keyword>
<sequence>MSDVYSIDAAVYAMPAPGAVARRIDSHGFEAASARWHWLGQRTINSLAQRGRAQAGDVAPRRTGGRRMSCSEIDAAVAVEAGHVLVNAVRGIRAPGATVAAQVVYGRRGLTPPKISPSERGVASALAIRARRGDVEAAEAWDARLAHERAVGAVIRAALALVPAQPSTGRYRLPPQDDRLAEALQGLDPDAISAVFPDLPLIPSEPEPDVTPTPAAETTLAATEAASPASRGRLPDVEMLRDLHAKGLSCADVAGRYGVTATAVHSRWARLGLDTRGRCGGIPSRTPATAPLAETESAASPSETEAPAWTPGTDYADVTVVPGRPGERLSVEDLALAVDLMRARSMTPDAAIAVVRAEVASSQAAATKTTFNGMRKSAIRSWFSALADDRSLPSLDQE</sequence>
<protein>
    <submittedName>
        <fullName evidence="2">Uncharacterized protein</fullName>
    </submittedName>
</protein>
<feature type="region of interest" description="Disordered" evidence="1">
    <location>
        <begin position="280"/>
        <end position="314"/>
    </location>
</feature>
<dbReference type="EMBL" id="BPQO01000002">
    <property type="protein sequence ID" value="GJD87192.1"/>
    <property type="molecule type" value="Genomic_DNA"/>
</dbReference>
<dbReference type="RefSeq" id="WP_238229469.1">
    <property type="nucleotide sequence ID" value="NZ_BPQO01000002.1"/>
</dbReference>
<name>A0AAV4ZG40_9HYPH</name>
<dbReference type="AlphaFoldDB" id="A0AAV4ZG40"/>
<feature type="compositionally biased region" description="Low complexity" evidence="1">
    <location>
        <begin position="286"/>
        <end position="308"/>
    </location>
</feature>
<gene>
    <name evidence="2" type="ORF">BHAOGJBA_0692</name>
</gene>
<accession>A0AAV4ZG40</accession>
<proteinExistence type="predicted"/>
<dbReference type="Proteomes" id="UP001055247">
    <property type="component" value="Unassembled WGS sequence"/>
</dbReference>
<reference evidence="2" key="1">
    <citation type="journal article" date="2016" name="Front. Microbiol.">
        <title>Genome Sequence of the Piezophilic, Mesophilic Sulfate-Reducing Bacterium Desulfovibrio indicus J2T.</title>
        <authorList>
            <person name="Cao J."/>
            <person name="Maignien L."/>
            <person name="Shao Z."/>
            <person name="Alain K."/>
            <person name="Jebbar M."/>
        </authorList>
    </citation>
    <scope>NUCLEOTIDE SEQUENCE</scope>
    <source>
        <strain evidence="2">DSM 16372</strain>
    </source>
</reference>
<comment type="caution">
    <text evidence="2">The sequence shown here is derived from an EMBL/GenBank/DDBJ whole genome shotgun (WGS) entry which is preliminary data.</text>
</comment>